<name>A0A3A9YQP1_9ACTN</name>
<gene>
    <name evidence="3" type="ORF">D7294_24465</name>
</gene>
<reference evidence="3 4" key="1">
    <citation type="journal article" date="2014" name="Int. J. Syst. Evol. Microbiol.">
        <title>Streptomyces hoynatensis sp. nov., isolated from deep marine sediment.</title>
        <authorList>
            <person name="Veyisoglu A."/>
            <person name="Sahin N."/>
        </authorList>
    </citation>
    <scope>NUCLEOTIDE SEQUENCE [LARGE SCALE GENOMIC DNA]</scope>
    <source>
        <strain evidence="3 4">KCTC 29097</strain>
    </source>
</reference>
<dbReference type="OrthoDB" id="3827416at2"/>
<feature type="compositionally biased region" description="Low complexity" evidence="1">
    <location>
        <begin position="196"/>
        <end position="211"/>
    </location>
</feature>
<protein>
    <submittedName>
        <fullName evidence="3">DUF4232 domain-containing protein</fullName>
    </submittedName>
</protein>
<dbReference type="AlphaFoldDB" id="A0A3A9YQP1"/>
<dbReference type="PROSITE" id="PS51257">
    <property type="entry name" value="PROKAR_LIPOPROTEIN"/>
    <property type="match status" value="1"/>
</dbReference>
<evidence type="ECO:0000259" key="2">
    <source>
        <dbReference type="Pfam" id="PF14016"/>
    </source>
</evidence>
<proteinExistence type="predicted"/>
<keyword evidence="4" id="KW-1185">Reference proteome</keyword>
<organism evidence="3 4">
    <name type="scientific">Streptomyces hoynatensis</name>
    <dbReference type="NCBI Taxonomy" id="1141874"/>
    <lineage>
        <taxon>Bacteria</taxon>
        <taxon>Bacillati</taxon>
        <taxon>Actinomycetota</taxon>
        <taxon>Actinomycetes</taxon>
        <taxon>Kitasatosporales</taxon>
        <taxon>Streptomycetaceae</taxon>
        <taxon>Streptomyces</taxon>
    </lineage>
</organism>
<feature type="domain" description="DUF4232" evidence="2">
    <location>
        <begin position="76"/>
        <end position="212"/>
    </location>
</feature>
<dbReference type="EMBL" id="RBAL01000018">
    <property type="protein sequence ID" value="RKN38280.1"/>
    <property type="molecule type" value="Genomic_DNA"/>
</dbReference>
<evidence type="ECO:0000256" key="1">
    <source>
        <dbReference type="SAM" id="MobiDB-lite"/>
    </source>
</evidence>
<feature type="compositionally biased region" description="Low complexity" evidence="1">
    <location>
        <begin position="42"/>
        <end position="59"/>
    </location>
</feature>
<evidence type="ECO:0000313" key="4">
    <source>
        <dbReference type="Proteomes" id="UP000272474"/>
    </source>
</evidence>
<evidence type="ECO:0000313" key="3">
    <source>
        <dbReference type="EMBL" id="RKN38280.1"/>
    </source>
</evidence>
<sequence length="241" mass="24509">MDRPLTPITDRVTGPRLRWAAFGCLLAGLLAGCGTERAGQQAAAVPPAPSGSSPASDPAYVVPSPSAGEEAVGTECPDDGVRLSPAPVDAALGLRATSILLTNCGEEPYPVEGYPLLRLLDEQGQPLDVEFARGSAGIAVVEGFDDPPQQVTLAPGETAEAPLLWRNTVTAGTPVNGAFLEVTPAEGLAPQRVRPDGGVDVGTTGLVGVGPWRERGGEDQGTGAAEGFDPEAGATERPGPD</sequence>
<dbReference type="InterPro" id="IPR025326">
    <property type="entry name" value="DUF4232"/>
</dbReference>
<dbReference type="Proteomes" id="UP000272474">
    <property type="component" value="Unassembled WGS sequence"/>
</dbReference>
<feature type="region of interest" description="Disordered" evidence="1">
    <location>
        <begin position="192"/>
        <end position="241"/>
    </location>
</feature>
<dbReference type="RefSeq" id="WP_120683381.1">
    <property type="nucleotide sequence ID" value="NZ_RBAL01000018.1"/>
</dbReference>
<feature type="region of interest" description="Disordered" evidence="1">
    <location>
        <begin position="42"/>
        <end position="75"/>
    </location>
</feature>
<comment type="caution">
    <text evidence="3">The sequence shown here is derived from an EMBL/GenBank/DDBJ whole genome shotgun (WGS) entry which is preliminary data.</text>
</comment>
<accession>A0A3A9YQP1</accession>
<dbReference type="Pfam" id="PF14016">
    <property type="entry name" value="DUF4232"/>
    <property type="match status" value="1"/>
</dbReference>